<reference evidence="4" key="1">
    <citation type="submission" date="2018-11" db="EMBL/GenBank/DDBJ databases">
        <title>Genome sequencing of a novel mesophilic and cellulolytic organism within the genus Hungateiclostridium.</title>
        <authorList>
            <person name="Rettenmaier R."/>
            <person name="Liebl W."/>
            <person name="Zverlov V."/>
        </authorList>
    </citation>
    <scope>NUCLEOTIDE SEQUENCE [LARGE SCALE GENOMIC DNA]</scope>
    <source>
        <strain evidence="4">N2K1</strain>
    </source>
</reference>
<evidence type="ECO:0000259" key="2">
    <source>
        <dbReference type="Pfam" id="PF13690"/>
    </source>
</evidence>
<dbReference type="AlphaFoldDB" id="A0A4V1K2E0"/>
<evidence type="ECO:0000256" key="1">
    <source>
        <dbReference type="ARBA" id="ARBA00022500"/>
    </source>
</evidence>
<keyword evidence="4" id="KW-1185">Reference proteome</keyword>
<dbReference type="OrthoDB" id="9788100at2"/>
<dbReference type="PANTHER" id="PTHR39452:SF1">
    <property type="entry name" value="CHEY-P PHOSPHATASE CHEX"/>
    <property type="match status" value="1"/>
</dbReference>
<evidence type="ECO:0000313" key="4">
    <source>
        <dbReference type="Proteomes" id="UP000289166"/>
    </source>
</evidence>
<dbReference type="RefSeq" id="WP_069193374.1">
    <property type="nucleotide sequence ID" value="NZ_RLII01000003.1"/>
</dbReference>
<keyword evidence="1" id="KW-0145">Chemotaxis</keyword>
<dbReference type="Pfam" id="PF13690">
    <property type="entry name" value="CheX"/>
    <property type="match status" value="1"/>
</dbReference>
<dbReference type="CDD" id="cd17906">
    <property type="entry name" value="CheX"/>
    <property type="match status" value="1"/>
</dbReference>
<feature type="domain" description="Chemotaxis phosphatase CheX-like" evidence="2">
    <location>
        <begin position="40"/>
        <end position="127"/>
    </location>
</feature>
<gene>
    <name evidence="3" type="ORF">EFD62_04190</name>
</gene>
<dbReference type="SUPFAM" id="SSF103039">
    <property type="entry name" value="CheC-like"/>
    <property type="match status" value="1"/>
</dbReference>
<evidence type="ECO:0000313" key="3">
    <source>
        <dbReference type="EMBL" id="RXE59959.1"/>
    </source>
</evidence>
<dbReference type="PANTHER" id="PTHR39452">
    <property type="entry name" value="CHEY-P PHOSPHATASE CHEX"/>
    <property type="match status" value="1"/>
</dbReference>
<proteinExistence type="predicted"/>
<dbReference type="InterPro" id="IPR038756">
    <property type="entry name" value="CheX-like"/>
</dbReference>
<dbReference type="Proteomes" id="UP000289166">
    <property type="component" value="Unassembled WGS sequence"/>
</dbReference>
<dbReference type="EMBL" id="RLII01000003">
    <property type="protein sequence ID" value="RXE59959.1"/>
    <property type="molecule type" value="Genomic_DNA"/>
</dbReference>
<dbReference type="Gene3D" id="3.40.1550.10">
    <property type="entry name" value="CheC-like"/>
    <property type="match status" value="1"/>
</dbReference>
<accession>A0A4V1K2E0</accession>
<organism evidence="3 4">
    <name type="scientific">Acetivibrio mesophilus</name>
    <dbReference type="NCBI Taxonomy" id="2487273"/>
    <lineage>
        <taxon>Bacteria</taxon>
        <taxon>Bacillati</taxon>
        <taxon>Bacillota</taxon>
        <taxon>Clostridia</taxon>
        <taxon>Eubacteriales</taxon>
        <taxon>Oscillospiraceae</taxon>
        <taxon>Acetivibrio</taxon>
    </lineage>
</organism>
<dbReference type="InterPro" id="IPR028976">
    <property type="entry name" value="CheC-like_sf"/>
</dbReference>
<sequence length="148" mass="16031">MDVKKAFIETTMEVLSEFGLPSMFAEKDERDSLVQAEYVNVVMGVYGALSGNLIVTANRESALAIASAMLGGMEFTEVNDMVRSAMGELLNIIAGNAFSRVDIKSAIYISTPTLVVGEGISVLLQRSSTNKFVFNMDGQLMDVLFSVE</sequence>
<dbReference type="InterPro" id="IPR028051">
    <property type="entry name" value="CheX-like_dom"/>
</dbReference>
<dbReference type="GO" id="GO:0006935">
    <property type="term" value="P:chemotaxis"/>
    <property type="evidence" value="ECO:0007669"/>
    <property type="project" value="UniProtKB-KW"/>
</dbReference>
<name>A0A4V1K2E0_9FIRM</name>
<protein>
    <submittedName>
        <fullName evidence="3">Chemotaxis protein CheX</fullName>
    </submittedName>
</protein>
<comment type="caution">
    <text evidence="3">The sequence shown here is derived from an EMBL/GenBank/DDBJ whole genome shotgun (WGS) entry which is preliminary data.</text>
</comment>